<evidence type="ECO:0000313" key="4">
    <source>
        <dbReference type="Proteomes" id="UP000186666"/>
    </source>
</evidence>
<dbReference type="CDD" id="cd00158">
    <property type="entry name" value="RHOD"/>
    <property type="match status" value="1"/>
</dbReference>
<evidence type="ECO:0000259" key="2">
    <source>
        <dbReference type="PROSITE" id="PS50206"/>
    </source>
</evidence>
<gene>
    <name evidence="3" type="ORF">SAMN05421578_11221</name>
</gene>
<keyword evidence="1" id="KW-0472">Membrane</keyword>
<dbReference type="Proteomes" id="UP000186666">
    <property type="component" value="Unassembled WGS sequence"/>
</dbReference>
<reference evidence="3 4" key="1">
    <citation type="submission" date="2017-01" db="EMBL/GenBank/DDBJ databases">
        <authorList>
            <person name="Varghese N."/>
            <person name="Submissions S."/>
        </authorList>
    </citation>
    <scope>NUCLEOTIDE SEQUENCE [LARGE SCALE GENOMIC DNA]</scope>
    <source>
        <strain evidence="3 4">ATCC 23464</strain>
    </source>
</reference>
<name>A0ABY1K7H9_9BACL</name>
<keyword evidence="4" id="KW-1185">Reference proteome</keyword>
<sequence length="136" mass="15478">MWNISQIGDRNMWWVSVVIFIAIVVAIRNLWPSEDLQEIPCETLKNNNSTIKLLDIRDALDFQAGHVPGSVNISLGRLPYVANLDLAHDHSVIIMGNNDRRSKKAARILKKKGFQHIYICMKPVTSCYDNEHSMCS</sequence>
<protein>
    <submittedName>
        <fullName evidence="3">Rhodanese-related sulfurtransferase</fullName>
    </submittedName>
</protein>
<dbReference type="SMART" id="SM00450">
    <property type="entry name" value="RHOD"/>
    <property type="match status" value="1"/>
</dbReference>
<feature type="transmembrane region" description="Helical" evidence="1">
    <location>
        <begin position="12"/>
        <end position="31"/>
    </location>
</feature>
<dbReference type="PANTHER" id="PTHR43031">
    <property type="entry name" value="FAD-DEPENDENT OXIDOREDUCTASE"/>
    <property type="match status" value="1"/>
</dbReference>
<proteinExistence type="predicted"/>
<dbReference type="InterPro" id="IPR001763">
    <property type="entry name" value="Rhodanese-like_dom"/>
</dbReference>
<keyword evidence="1" id="KW-0812">Transmembrane</keyword>
<dbReference type="InterPro" id="IPR050229">
    <property type="entry name" value="GlpE_sulfurtransferase"/>
</dbReference>
<dbReference type="SUPFAM" id="SSF52821">
    <property type="entry name" value="Rhodanese/Cell cycle control phosphatase"/>
    <property type="match status" value="1"/>
</dbReference>
<dbReference type="Gene3D" id="3.40.250.10">
    <property type="entry name" value="Rhodanese-like domain"/>
    <property type="match status" value="1"/>
</dbReference>
<evidence type="ECO:0000256" key="1">
    <source>
        <dbReference type="SAM" id="Phobius"/>
    </source>
</evidence>
<organism evidence="3 4">
    <name type="scientific">Paenibacillus macquariensis</name>
    <dbReference type="NCBI Taxonomy" id="948756"/>
    <lineage>
        <taxon>Bacteria</taxon>
        <taxon>Bacillati</taxon>
        <taxon>Bacillota</taxon>
        <taxon>Bacilli</taxon>
        <taxon>Bacillales</taxon>
        <taxon>Paenibacillaceae</taxon>
        <taxon>Paenibacillus</taxon>
    </lineage>
</organism>
<dbReference type="PROSITE" id="PS50206">
    <property type="entry name" value="RHODANESE_3"/>
    <property type="match status" value="1"/>
</dbReference>
<dbReference type="PANTHER" id="PTHR43031:SF16">
    <property type="entry name" value="OXIDOREDUCTASE"/>
    <property type="match status" value="1"/>
</dbReference>
<accession>A0ABY1K7H9</accession>
<evidence type="ECO:0000313" key="3">
    <source>
        <dbReference type="EMBL" id="SIR36976.1"/>
    </source>
</evidence>
<keyword evidence="1" id="KW-1133">Transmembrane helix</keyword>
<comment type="caution">
    <text evidence="3">The sequence shown here is derived from an EMBL/GenBank/DDBJ whole genome shotgun (WGS) entry which is preliminary data.</text>
</comment>
<dbReference type="Pfam" id="PF00581">
    <property type="entry name" value="Rhodanese"/>
    <property type="match status" value="1"/>
</dbReference>
<feature type="domain" description="Rhodanese" evidence="2">
    <location>
        <begin position="47"/>
        <end position="126"/>
    </location>
</feature>
<dbReference type="EMBL" id="FTNK01000012">
    <property type="protein sequence ID" value="SIR36976.1"/>
    <property type="molecule type" value="Genomic_DNA"/>
</dbReference>
<dbReference type="InterPro" id="IPR036873">
    <property type="entry name" value="Rhodanese-like_dom_sf"/>
</dbReference>